<keyword evidence="4" id="KW-0675">Receptor</keyword>
<dbReference type="STRING" id="337451.A0A3S3NCP1"/>
<evidence type="ECO:0000259" key="3">
    <source>
        <dbReference type="Pfam" id="PF01453"/>
    </source>
</evidence>
<keyword evidence="1 2" id="KW-0732">Signal</keyword>
<dbReference type="InterPro" id="IPR001480">
    <property type="entry name" value="Bulb-type_lectin_dom"/>
</dbReference>
<proteinExistence type="predicted"/>
<comment type="caution">
    <text evidence="4">The sequence shown here is derived from an EMBL/GenBank/DDBJ whole genome shotgun (WGS) entry which is preliminary data.</text>
</comment>
<dbReference type="EMBL" id="QPKB01000005">
    <property type="protein sequence ID" value="RWR85029.1"/>
    <property type="molecule type" value="Genomic_DNA"/>
</dbReference>
<keyword evidence="4" id="KW-0430">Lectin</keyword>
<reference evidence="4 5" key="1">
    <citation type="journal article" date="2019" name="Nat. Plants">
        <title>Stout camphor tree genome fills gaps in understanding of flowering plant genome evolution.</title>
        <authorList>
            <person name="Chaw S.M."/>
            <person name="Liu Y.C."/>
            <person name="Wu Y.W."/>
            <person name="Wang H.Y."/>
            <person name="Lin C.I."/>
            <person name="Wu C.S."/>
            <person name="Ke H.M."/>
            <person name="Chang L.Y."/>
            <person name="Hsu C.Y."/>
            <person name="Yang H.T."/>
            <person name="Sudianto E."/>
            <person name="Hsu M.H."/>
            <person name="Wu K.P."/>
            <person name="Wang L.N."/>
            <person name="Leebens-Mack J.H."/>
            <person name="Tsai I.J."/>
        </authorList>
    </citation>
    <scope>NUCLEOTIDE SEQUENCE [LARGE SCALE GENOMIC DNA]</scope>
    <source>
        <strain evidence="5">cv. Chaw 1501</strain>
        <tissue evidence="4">Young leaves</tissue>
    </source>
</reference>
<dbReference type="SUPFAM" id="SSF51110">
    <property type="entry name" value="alpha-D-mannose-specific plant lectins"/>
    <property type="match status" value="2"/>
</dbReference>
<feature type="domain" description="Bulb-type lectin" evidence="3">
    <location>
        <begin position="56"/>
        <end position="131"/>
    </location>
</feature>
<dbReference type="InterPro" id="IPR051343">
    <property type="entry name" value="G-type_lectin_kinases/EP1-like"/>
</dbReference>
<feature type="chain" id="PRO_5018574689" evidence="2">
    <location>
        <begin position="22"/>
        <end position="258"/>
    </location>
</feature>
<dbReference type="PANTHER" id="PTHR47976:SF7">
    <property type="entry name" value="RECEPTOR-LIKE SERINE_THREONINE-PROTEIN KINASE"/>
    <property type="match status" value="1"/>
</dbReference>
<name>A0A3S3NCP1_9MAGN</name>
<evidence type="ECO:0000313" key="5">
    <source>
        <dbReference type="Proteomes" id="UP000283530"/>
    </source>
</evidence>
<sequence>MAMAALLLALFSLSAISTAAAQIQTPNITLGSSISINGNSTYWVSPLRRFAFGFYPIGNGFMVVLLSTDGRLLLSSDRSNGSLIDASGVASYASVLDSGNFVLYNSNSNIIWQSFNFPTDTIVAGQRLIVEWTLFSHLSETNHSTGRFRIVMHTDGNLVSYPTDTTNTSRDAYWHSDTWEGGKNVSLNLDTNGQLYLHNSTGFTIKNLTEHRTGAFVYRATMDVDGIFRLYSHRMRIMVAYRRKKSYGNHSNWLTFVR</sequence>
<dbReference type="AlphaFoldDB" id="A0A3S3NCP1"/>
<evidence type="ECO:0000313" key="4">
    <source>
        <dbReference type="EMBL" id="RWR85029.1"/>
    </source>
</evidence>
<evidence type="ECO:0000256" key="1">
    <source>
        <dbReference type="ARBA" id="ARBA00022729"/>
    </source>
</evidence>
<gene>
    <name evidence="4" type="ORF">CKAN_01387100</name>
</gene>
<dbReference type="Gene3D" id="2.90.10.10">
    <property type="entry name" value="Bulb-type lectin domain"/>
    <property type="match status" value="2"/>
</dbReference>
<feature type="signal peptide" evidence="2">
    <location>
        <begin position="1"/>
        <end position="21"/>
    </location>
</feature>
<dbReference type="GO" id="GO:0030246">
    <property type="term" value="F:carbohydrate binding"/>
    <property type="evidence" value="ECO:0007669"/>
    <property type="project" value="UniProtKB-KW"/>
</dbReference>
<evidence type="ECO:0000256" key="2">
    <source>
        <dbReference type="SAM" id="SignalP"/>
    </source>
</evidence>
<dbReference type="Pfam" id="PF01453">
    <property type="entry name" value="B_lectin"/>
    <property type="match status" value="1"/>
</dbReference>
<dbReference type="Proteomes" id="UP000283530">
    <property type="component" value="Unassembled WGS sequence"/>
</dbReference>
<organism evidence="4 5">
    <name type="scientific">Cinnamomum micranthum f. kanehirae</name>
    <dbReference type="NCBI Taxonomy" id="337451"/>
    <lineage>
        <taxon>Eukaryota</taxon>
        <taxon>Viridiplantae</taxon>
        <taxon>Streptophyta</taxon>
        <taxon>Embryophyta</taxon>
        <taxon>Tracheophyta</taxon>
        <taxon>Spermatophyta</taxon>
        <taxon>Magnoliopsida</taxon>
        <taxon>Magnoliidae</taxon>
        <taxon>Laurales</taxon>
        <taxon>Lauraceae</taxon>
        <taxon>Cinnamomum</taxon>
    </lineage>
</organism>
<dbReference type="FunFam" id="2.90.10.10:FF:000026">
    <property type="entry name" value="Serine/threonine-protein kinase"/>
    <property type="match status" value="1"/>
</dbReference>
<dbReference type="GO" id="GO:0016301">
    <property type="term" value="F:kinase activity"/>
    <property type="evidence" value="ECO:0007669"/>
    <property type="project" value="UniProtKB-KW"/>
</dbReference>
<dbReference type="OrthoDB" id="1937758at2759"/>
<keyword evidence="5" id="KW-1185">Reference proteome</keyword>
<protein>
    <submittedName>
        <fullName evidence="4">G-type lectin S-receptor-like serine/threonine-protein kinase LECRK1 isoform X1</fullName>
    </submittedName>
</protein>
<dbReference type="PANTHER" id="PTHR47976">
    <property type="entry name" value="G-TYPE LECTIN S-RECEPTOR-LIKE SERINE/THREONINE-PROTEIN KINASE SD2-5"/>
    <property type="match status" value="1"/>
</dbReference>
<keyword evidence="4" id="KW-0808">Transferase</keyword>
<dbReference type="InterPro" id="IPR036426">
    <property type="entry name" value="Bulb-type_lectin_dom_sf"/>
</dbReference>
<accession>A0A3S3NCP1</accession>
<keyword evidence="4" id="KW-0418">Kinase</keyword>